<evidence type="ECO:0000313" key="1">
    <source>
        <dbReference type="EMBL" id="KAG1765299.1"/>
    </source>
</evidence>
<evidence type="ECO:0000313" key="2">
    <source>
        <dbReference type="Proteomes" id="UP000714275"/>
    </source>
</evidence>
<proteinExistence type="predicted"/>
<reference evidence="1" key="1">
    <citation type="journal article" date="2020" name="New Phytol.">
        <title>Comparative genomics reveals dynamic genome evolution in host specialist ectomycorrhizal fungi.</title>
        <authorList>
            <person name="Lofgren L.A."/>
            <person name="Nguyen N.H."/>
            <person name="Vilgalys R."/>
            <person name="Ruytinx J."/>
            <person name="Liao H.L."/>
            <person name="Branco S."/>
            <person name="Kuo A."/>
            <person name="LaButti K."/>
            <person name="Lipzen A."/>
            <person name="Andreopoulos W."/>
            <person name="Pangilinan J."/>
            <person name="Riley R."/>
            <person name="Hundley H."/>
            <person name="Na H."/>
            <person name="Barry K."/>
            <person name="Grigoriev I.V."/>
            <person name="Stajich J.E."/>
            <person name="Kennedy P.G."/>
        </authorList>
    </citation>
    <scope>NUCLEOTIDE SEQUENCE</scope>
    <source>
        <strain evidence="1">DOB743</strain>
    </source>
</reference>
<protein>
    <submittedName>
        <fullName evidence="1">Uncharacterized protein</fullName>
    </submittedName>
</protein>
<gene>
    <name evidence="1" type="ORF">EV702DRAFT_1051056</name>
</gene>
<keyword evidence="2" id="KW-1185">Reference proteome</keyword>
<dbReference type="EMBL" id="JABBWD010000109">
    <property type="protein sequence ID" value="KAG1765299.1"/>
    <property type="molecule type" value="Genomic_DNA"/>
</dbReference>
<dbReference type="Proteomes" id="UP000714275">
    <property type="component" value="Unassembled WGS sequence"/>
</dbReference>
<accession>A0A9P6ZHN0</accession>
<dbReference type="OrthoDB" id="2626999at2759"/>
<name>A0A9P6ZHN0_9AGAM</name>
<organism evidence="1 2">
    <name type="scientific">Suillus placidus</name>
    <dbReference type="NCBI Taxonomy" id="48579"/>
    <lineage>
        <taxon>Eukaryota</taxon>
        <taxon>Fungi</taxon>
        <taxon>Dikarya</taxon>
        <taxon>Basidiomycota</taxon>
        <taxon>Agaricomycotina</taxon>
        <taxon>Agaricomycetes</taxon>
        <taxon>Agaricomycetidae</taxon>
        <taxon>Boletales</taxon>
        <taxon>Suillineae</taxon>
        <taxon>Suillaceae</taxon>
        <taxon>Suillus</taxon>
    </lineage>
</organism>
<dbReference type="AlphaFoldDB" id="A0A9P6ZHN0"/>
<sequence length="725" mass="81537">MLLHPRTTVGDPVIQDDRGHTVVPMKSLGGNCHKRSIQYSLFQSGVRDEDSDLPTKRLKTLQTTWNYTPRPSSEATNYLNERMLELSRITRRTIAARIRYQCLRSCELDLIKSIVEDEKELTETQLKGIDLQIGSIRNMLQDGGVTAIASALKSTKSRAGTLVTPKTGVTNLRVMIVDNINEQYSGDHYHYRAMINELTVTLSPSLVKDIILNLTVYKKASAIARILDLRPLSPPFTFPSFFESKLAMVFQTFQYDPNDPSSCTRRRLATHPATAGLSRRIYPYNWNANSRGSQSTSLASASLISLDDTESIRCLADTGVRHVQPNIKDFSPTEQSTLAWAQRRMIINSVTTTGWLRNITSQEKKAMSGYITEIINQANLKFNCNIQAMPWAIEYILKEVTLNRRRLAKLSEAFTGSYDLEPPDPNVSTEECQTFKENRRDTIFNSRTPFSYYLHGQELTDISLFLLFFANPAVSELHIRHWYGSKHTPLHDEDMRSEIQTTPTQMLAQSATSLRCAVDRVVLGRTSNTGNPIHFTTSQYAHHQEIINLAMLQVLMSPIHPPFQGCLLDLHNRGLLVLRAAKGLDPPVQAISNPVTAEQAIIILEIQQQHSLHVQDSHLQVPEQHESEIVDYSVVIYIPLCLEEITLLRSNTVPPLTVSLHLSMTASTSTDPIASADAHIPDDFGQDFLQFSQGYTDEHEGSSSISGTSAYEFDLMLDDCRVLDD</sequence>
<comment type="caution">
    <text evidence="1">The sequence shown here is derived from an EMBL/GenBank/DDBJ whole genome shotgun (WGS) entry which is preliminary data.</text>
</comment>